<keyword evidence="5" id="KW-0479">Metal-binding</keyword>
<comment type="cofactor">
    <cofactor evidence="1">
        <name>heme</name>
        <dbReference type="ChEBI" id="CHEBI:30413"/>
    </cofactor>
</comment>
<proteinExistence type="inferred from homology"/>
<gene>
    <name evidence="10" type="primary">C7A12_4</name>
    <name evidence="10" type="ORF">CFP56_021256</name>
</gene>
<dbReference type="GO" id="GO:0004497">
    <property type="term" value="F:monooxygenase activity"/>
    <property type="evidence" value="ECO:0007669"/>
    <property type="project" value="UniProtKB-KW"/>
</dbReference>
<evidence type="ECO:0000256" key="1">
    <source>
        <dbReference type="ARBA" id="ARBA00001971"/>
    </source>
</evidence>
<dbReference type="PANTHER" id="PTHR47943:SF9">
    <property type="entry name" value="CYTOCHROME P450"/>
    <property type="match status" value="1"/>
</dbReference>
<evidence type="ECO:0000256" key="2">
    <source>
        <dbReference type="ARBA" id="ARBA00004370"/>
    </source>
</evidence>
<comment type="caution">
    <text evidence="10">The sequence shown here is derived from an EMBL/GenBank/DDBJ whole genome shotgun (WGS) entry which is preliminary data.</text>
</comment>
<evidence type="ECO:0000313" key="11">
    <source>
        <dbReference type="Proteomes" id="UP000237347"/>
    </source>
</evidence>
<keyword evidence="6" id="KW-0560">Oxidoreductase</keyword>
<keyword evidence="7" id="KW-0408">Iron</keyword>
<dbReference type="PANTHER" id="PTHR47943">
    <property type="entry name" value="CYTOCHROME P450 93A3-LIKE"/>
    <property type="match status" value="1"/>
</dbReference>
<keyword evidence="8" id="KW-0503">Monooxygenase</keyword>
<evidence type="ECO:0000256" key="4">
    <source>
        <dbReference type="ARBA" id="ARBA00022617"/>
    </source>
</evidence>
<evidence type="ECO:0000256" key="7">
    <source>
        <dbReference type="ARBA" id="ARBA00023004"/>
    </source>
</evidence>
<dbReference type="Proteomes" id="UP000237347">
    <property type="component" value="Unassembled WGS sequence"/>
</dbReference>
<keyword evidence="4" id="KW-0349">Heme</keyword>
<evidence type="ECO:0000256" key="3">
    <source>
        <dbReference type="ARBA" id="ARBA00010617"/>
    </source>
</evidence>
<name>A0AAW0KDT4_QUESU</name>
<organism evidence="10 11">
    <name type="scientific">Quercus suber</name>
    <name type="common">Cork oak</name>
    <dbReference type="NCBI Taxonomy" id="58331"/>
    <lineage>
        <taxon>Eukaryota</taxon>
        <taxon>Viridiplantae</taxon>
        <taxon>Streptophyta</taxon>
        <taxon>Embryophyta</taxon>
        <taxon>Tracheophyta</taxon>
        <taxon>Spermatophyta</taxon>
        <taxon>Magnoliopsida</taxon>
        <taxon>eudicotyledons</taxon>
        <taxon>Gunneridae</taxon>
        <taxon>Pentapetalae</taxon>
        <taxon>rosids</taxon>
        <taxon>fabids</taxon>
        <taxon>Fagales</taxon>
        <taxon>Fagaceae</taxon>
        <taxon>Quercus</taxon>
    </lineage>
</organism>
<sequence length="101" mass="11750">MIFRRSSDDRFDLKMLIEENLSLAGAFNLADYMPYLGALDLQACKFLSIQLYDFIRGLTRCMKKCSKALDIVLENIIKEHEKIPSSGQQDRETDFMTRCFL</sequence>
<evidence type="ECO:0000256" key="6">
    <source>
        <dbReference type="ARBA" id="ARBA00023002"/>
    </source>
</evidence>
<accession>A0AAW0KDT4</accession>
<keyword evidence="11" id="KW-1185">Reference proteome</keyword>
<evidence type="ECO:0000256" key="9">
    <source>
        <dbReference type="ARBA" id="ARBA00023136"/>
    </source>
</evidence>
<protein>
    <submittedName>
        <fullName evidence="10">Cytochrome p450 cyp736a12</fullName>
    </submittedName>
</protein>
<reference evidence="10 11" key="1">
    <citation type="journal article" date="2018" name="Sci. Data">
        <title>The draft genome sequence of cork oak.</title>
        <authorList>
            <person name="Ramos A.M."/>
            <person name="Usie A."/>
            <person name="Barbosa P."/>
            <person name="Barros P.M."/>
            <person name="Capote T."/>
            <person name="Chaves I."/>
            <person name="Simoes F."/>
            <person name="Abreu I."/>
            <person name="Carrasquinho I."/>
            <person name="Faro C."/>
            <person name="Guimaraes J.B."/>
            <person name="Mendonca D."/>
            <person name="Nobrega F."/>
            <person name="Rodrigues L."/>
            <person name="Saibo N.J.M."/>
            <person name="Varela M.C."/>
            <person name="Egas C."/>
            <person name="Matos J."/>
            <person name="Miguel C.M."/>
            <person name="Oliveira M.M."/>
            <person name="Ricardo C.P."/>
            <person name="Goncalves S."/>
        </authorList>
    </citation>
    <scope>NUCLEOTIDE SEQUENCE [LARGE SCALE GENOMIC DNA]</scope>
    <source>
        <strain evidence="11">cv. HL8</strain>
    </source>
</reference>
<evidence type="ECO:0000256" key="8">
    <source>
        <dbReference type="ARBA" id="ARBA00023033"/>
    </source>
</evidence>
<dbReference type="GO" id="GO:0046872">
    <property type="term" value="F:metal ion binding"/>
    <property type="evidence" value="ECO:0007669"/>
    <property type="project" value="UniProtKB-KW"/>
</dbReference>
<evidence type="ECO:0000313" key="10">
    <source>
        <dbReference type="EMBL" id="KAK7837437.1"/>
    </source>
</evidence>
<comment type="similarity">
    <text evidence="3">Belongs to the cytochrome P450 family.</text>
</comment>
<dbReference type="GO" id="GO:0016020">
    <property type="term" value="C:membrane"/>
    <property type="evidence" value="ECO:0007669"/>
    <property type="project" value="UniProtKB-SubCell"/>
</dbReference>
<keyword evidence="9" id="KW-0472">Membrane</keyword>
<evidence type="ECO:0000256" key="5">
    <source>
        <dbReference type="ARBA" id="ARBA00022723"/>
    </source>
</evidence>
<dbReference type="EMBL" id="PKMF04000329">
    <property type="protein sequence ID" value="KAK7837437.1"/>
    <property type="molecule type" value="Genomic_DNA"/>
</dbReference>
<comment type="subcellular location">
    <subcellularLocation>
        <location evidence="2">Membrane</location>
    </subcellularLocation>
</comment>
<dbReference type="AlphaFoldDB" id="A0AAW0KDT4"/>